<name>A0A0F9RPS9_9ZZZZ</name>
<dbReference type="EMBL" id="LAZR01002678">
    <property type="protein sequence ID" value="KKN26971.1"/>
    <property type="molecule type" value="Genomic_DNA"/>
</dbReference>
<comment type="caution">
    <text evidence="1">The sequence shown here is derived from an EMBL/GenBank/DDBJ whole genome shotgun (WGS) entry which is preliminary data.</text>
</comment>
<accession>A0A0F9RPS9</accession>
<organism evidence="1">
    <name type="scientific">marine sediment metagenome</name>
    <dbReference type="NCBI Taxonomy" id="412755"/>
    <lineage>
        <taxon>unclassified sequences</taxon>
        <taxon>metagenomes</taxon>
        <taxon>ecological metagenomes</taxon>
    </lineage>
</organism>
<reference evidence="1" key="1">
    <citation type="journal article" date="2015" name="Nature">
        <title>Complex archaea that bridge the gap between prokaryotes and eukaryotes.</title>
        <authorList>
            <person name="Spang A."/>
            <person name="Saw J.H."/>
            <person name="Jorgensen S.L."/>
            <person name="Zaremba-Niedzwiedzka K."/>
            <person name="Martijn J."/>
            <person name="Lind A.E."/>
            <person name="van Eijk R."/>
            <person name="Schleper C."/>
            <person name="Guy L."/>
            <person name="Ettema T.J."/>
        </authorList>
    </citation>
    <scope>NUCLEOTIDE SEQUENCE</scope>
</reference>
<protein>
    <submittedName>
        <fullName evidence="1">Uncharacterized protein</fullName>
    </submittedName>
</protein>
<gene>
    <name evidence="1" type="ORF">LCGC14_0869220</name>
</gene>
<sequence>METEIYKIAMITCVIIDFGTHALLNGNWSVKPTKPIKRDDVSK</sequence>
<dbReference type="AlphaFoldDB" id="A0A0F9RPS9"/>
<evidence type="ECO:0000313" key="1">
    <source>
        <dbReference type="EMBL" id="KKN26971.1"/>
    </source>
</evidence>
<proteinExistence type="predicted"/>